<reference evidence="1" key="2">
    <citation type="journal article" date="2022" name="New Phytol.">
        <title>Evolutionary transition to the ectomycorrhizal habit in the genomes of a hyperdiverse lineage of mushroom-forming fungi.</title>
        <authorList>
            <person name="Looney B."/>
            <person name="Miyauchi S."/>
            <person name="Morin E."/>
            <person name="Drula E."/>
            <person name="Courty P.E."/>
            <person name="Kohler A."/>
            <person name="Kuo A."/>
            <person name="LaButti K."/>
            <person name="Pangilinan J."/>
            <person name="Lipzen A."/>
            <person name="Riley R."/>
            <person name="Andreopoulos W."/>
            <person name="He G."/>
            <person name="Johnson J."/>
            <person name="Nolan M."/>
            <person name="Tritt A."/>
            <person name="Barry K.W."/>
            <person name="Grigoriev I.V."/>
            <person name="Nagy L.G."/>
            <person name="Hibbett D."/>
            <person name="Henrissat B."/>
            <person name="Matheny P.B."/>
            <person name="Labbe J."/>
            <person name="Martin F.M."/>
        </authorList>
    </citation>
    <scope>NUCLEOTIDE SEQUENCE</scope>
    <source>
        <strain evidence="1">HHB10654</strain>
    </source>
</reference>
<gene>
    <name evidence="1" type="ORF">BV25DRAFT_1238824</name>
</gene>
<evidence type="ECO:0000313" key="2">
    <source>
        <dbReference type="Proteomes" id="UP000814140"/>
    </source>
</evidence>
<dbReference type="EMBL" id="MU277235">
    <property type="protein sequence ID" value="KAI0058459.1"/>
    <property type="molecule type" value="Genomic_DNA"/>
</dbReference>
<evidence type="ECO:0000313" key="1">
    <source>
        <dbReference type="EMBL" id="KAI0058459.1"/>
    </source>
</evidence>
<organism evidence="1 2">
    <name type="scientific">Artomyces pyxidatus</name>
    <dbReference type="NCBI Taxonomy" id="48021"/>
    <lineage>
        <taxon>Eukaryota</taxon>
        <taxon>Fungi</taxon>
        <taxon>Dikarya</taxon>
        <taxon>Basidiomycota</taxon>
        <taxon>Agaricomycotina</taxon>
        <taxon>Agaricomycetes</taxon>
        <taxon>Russulales</taxon>
        <taxon>Auriscalpiaceae</taxon>
        <taxon>Artomyces</taxon>
    </lineage>
</organism>
<sequence length="279" mass="30485">MAYVSHIEEQPELAFKTFDTTATSNQNGATRTGASRGFISDSRASASFWSLEYYQSHFDVDTKTVLFRCINTLNPFSPTYTSAHLNPAPDLYGPFWTLTTLIFALFVTSSLAHSIVSYLSDSPVSYDFALLSVAMGLVYSYGIGVPVILWGLLRYGGIVGTGGEGWSVVEAVGVWGYAMFVWIPVSILCIIPVPLVRWILTGVAFGLSGYFLVANVYPVLASADQKALRLLIVVVAVLHAALALVFKVLFFSYYVVREVGVPDPIGEAPARRLVRSAIW</sequence>
<reference evidence="1" key="1">
    <citation type="submission" date="2021-03" db="EMBL/GenBank/DDBJ databases">
        <authorList>
            <consortium name="DOE Joint Genome Institute"/>
            <person name="Ahrendt S."/>
            <person name="Looney B.P."/>
            <person name="Miyauchi S."/>
            <person name="Morin E."/>
            <person name="Drula E."/>
            <person name="Courty P.E."/>
            <person name="Chicoki N."/>
            <person name="Fauchery L."/>
            <person name="Kohler A."/>
            <person name="Kuo A."/>
            <person name="Labutti K."/>
            <person name="Pangilinan J."/>
            <person name="Lipzen A."/>
            <person name="Riley R."/>
            <person name="Andreopoulos W."/>
            <person name="He G."/>
            <person name="Johnson J."/>
            <person name="Barry K.W."/>
            <person name="Grigoriev I.V."/>
            <person name="Nagy L."/>
            <person name="Hibbett D."/>
            <person name="Henrissat B."/>
            <person name="Matheny P.B."/>
            <person name="Labbe J."/>
            <person name="Martin F."/>
        </authorList>
    </citation>
    <scope>NUCLEOTIDE SEQUENCE</scope>
    <source>
        <strain evidence="1">HHB10654</strain>
    </source>
</reference>
<keyword evidence="2" id="KW-1185">Reference proteome</keyword>
<accession>A0ACB8SPM8</accession>
<protein>
    <submittedName>
        <fullName evidence="1">Yip1-domain-containing protein</fullName>
    </submittedName>
</protein>
<name>A0ACB8SPM8_9AGAM</name>
<proteinExistence type="predicted"/>
<dbReference type="Proteomes" id="UP000814140">
    <property type="component" value="Unassembled WGS sequence"/>
</dbReference>
<comment type="caution">
    <text evidence="1">The sequence shown here is derived from an EMBL/GenBank/DDBJ whole genome shotgun (WGS) entry which is preliminary data.</text>
</comment>